<name>A0AA51REE2_9BACT</name>
<feature type="domain" description="Mechanosensitive ion channel MscS" evidence="9">
    <location>
        <begin position="383"/>
        <end position="447"/>
    </location>
</feature>
<gene>
    <name evidence="11" type="ORF">QYS49_33125</name>
</gene>
<dbReference type="InterPro" id="IPR045276">
    <property type="entry name" value="YbiO_bact"/>
</dbReference>
<feature type="domain" description="Mechanosensitive ion channel MscS C-terminal" evidence="10">
    <location>
        <begin position="454"/>
        <end position="540"/>
    </location>
</feature>
<dbReference type="SUPFAM" id="SSF50182">
    <property type="entry name" value="Sm-like ribonucleoproteins"/>
    <property type="match status" value="1"/>
</dbReference>
<keyword evidence="6 8" id="KW-0472">Membrane</keyword>
<evidence type="ECO:0000256" key="7">
    <source>
        <dbReference type="SAM" id="Coils"/>
    </source>
</evidence>
<keyword evidence="3" id="KW-1003">Cell membrane</keyword>
<evidence type="ECO:0000256" key="8">
    <source>
        <dbReference type="SAM" id="Phobius"/>
    </source>
</evidence>
<dbReference type="InterPro" id="IPR010920">
    <property type="entry name" value="LSM_dom_sf"/>
</dbReference>
<dbReference type="EMBL" id="CP129971">
    <property type="protein sequence ID" value="WMN12284.1"/>
    <property type="molecule type" value="Genomic_DNA"/>
</dbReference>
<dbReference type="SUPFAM" id="SSF82861">
    <property type="entry name" value="Mechanosensitive channel protein MscS (YggB), transmembrane region"/>
    <property type="match status" value="1"/>
</dbReference>
<dbReference type="Proteomes" id="UP001230496">
    <property type="component" value="Chromosome"/>
</dbReference>
<feature type="transmembrane region" description="Helical" evidence="8">
    <location>
        <begin position="336"/>
        <end position="358"/>
    </location>
</feature>
<evidence type="ECO:0000259" key="10">
    <source>
        <dbReference type="Pfam" id="PF21082"/>
    </source>
</evidence>
<dbReference type="GO" id="GO:0008381">
    <property type="term" value="F:mechanosensitive monoatomic ion channel activity"/>
    <property type="evidence" value="ECO:0007669"/>
    <property type="project" value="InterPro"/>
</dbReference>
<dbReference type="PANTHER" id="PTHR30460">
    <property type="entry name" value="MODERATE CONDUCTANCE MECHANOSENSITIVE CHANNEL YBIO"/>
    <property type="match status" value="1"/>
</dbReference>
<dbReference type="KEGG" id="msaa:QYS49_33125"/>
<proteinExistence type="inferred from homology"/>
<dbReference type="InterPro" id="IPR006685">
    <property type="entry name" value="MscS_channel_2nd"/>
</dbReference>
<dbReference type="InterPro" id="IPR011066">
    <property type="entry name" value="MscS_channel_C_sf"/>
</dbReference>
<evidence type="ECO:0000256" key="2">
    <source>
        <dbReference type="ARBA" id="ARBA00008017"/>
    </source>
</evidence>
<feature type="coiled-coil region" evidence="7">
    <location>
        <begin position="42"/>
        <end position="69"/>
    </location>
</feature>
<evidence type="ECO:0000256" key="4">
    <source>
        <dbReference type="ARBA" id="ARBA00022692"/>
    </source>
</evidence>
<feature type="transmembrane region" description="Helical" evidence="8">
    <location>
        <begin position="364"/>
        <end position="384"/>
    </location>
</feature>
<keyword evidence="7" id="KW-0175">Coiled coil</keyword>
<keyword evidence="4 8" id="KW-0812">Transmembrane</keyword>
<dbReference type="GO" id="GO:0005886">
    <property type="term" value="C:plasma membrane"/>
    <property type="evidence" value="ECO:0007669"/>
    <property type="project" value="UniProtKB-SubCell"/>
</dbReference>
<evidence type="ECO:0000259" key="9">
    <source>
        <dbReference type="Pfam" id="PF00924"/>
    </source>
</evidence>
<dbReference type="InterPro" id="IPR023408">
    <property type="entry name" value="MscS_beta-dom_sf"/>
</dbReference>
<keyword evidence="12" id="KW-1185">Reference proteome</keyword>
<dbReference type="PANTHER" id="PTHR30460:SF0">
    <property type="entry name" value="MODERATE CONDUCTANCE MECHANOSENSITIVE CHANNEL YBIO"/>
    <property type="match status" value="1"/>
</dbReference>
<dbReference type="AlphaFoldDB" id="A0AA51REE2"/>
<dbReference type="Pfam" id="PF00924">
    <property type="entry name" value="MS_channel_2nd"/>
    <property type="match status" value="1"/>
</dbReference>
<evidence type="ECO:0000313" key="12">
    <source>
        <dbReference type="Proteomes" id="UP001230496"/>
    </source>
</evidence>
<dbReference type="Pfam" id="PF21082">
    <property type="entry name" value="MS_channel_3rd"/>
    <property type="match status" value="1"/>
</dbReference>
<evidence type="ECO:0000256" key="1">
    <source>
        <dbReference type="ARBA" id="ARBA00004651"/>
    </source>
</evidence>
<evidence type="ECO:0000256" key="6">
    <source>
        <dbReference type="ARBA" id="ARBA00023136"/>
    </source>
</evidence>
<keyword evidence="5 8" id="KW-1133">Transmembrane helix</keyword>
<dbReference type="Gene3D" id="3.30.70.100">
    <property type="match status" value="1"/>
</dbReference>
<evidence type="ECO:0000313" key="11">
    <source>
        <dbReference type="EMBL" id="WMN12284.1"/>
    </source>
</evidence>
<protein>
    <submittedName>
        <fullName evidence="11">Mechanosensitive ion channel</fullName>
    </submittedName>
</protein>
<dbReference type="InterPro" id="IPR011014">
    <property type="entry name" value="MscS_channel_TM-2"/>
</dbReference>
<comment type="subcellular location">
    <subcellularLocation>
        <location evidence="1">Cell membrane</location>
        <topology evidence="1">Multi-pass membrane protein</topology>
    </subcellularLocation>
</comment>
<dbReference type="Gene3D" id="1.10.287.1260">
    <property type="match status" value="1"/>
</dbReference>
<sequence length="566" mass="64211">MISSLAAQDKIKDKNVSKNMEISDAELIIRFQKLISEDHQRLIQMKSRSKQLEQEIAGLTNQFEKLDSQLGVDDFTNQNEKLKQVLSSLDLHLRSNQIILQQINLVQNKIEKQRELMDYITTGQVPISEDSVIKMLSIADTAVQVGANSETQNRKELAALQDLRVLKAELTHSRNNLFLVDQLIRNHNDDLELTKILTNATAGLKQLLEKQTPEPAVRRHLHEASRRYTQDTLLLTALKARIQTLEAYRPPIVEAVSKAEEEVDSAKSELEFLQSSIAPHRVVYWLKTNLPSMAIIILAFFVIWILSRWAITLILNKFIKSRKNAESADRLETLKLASGSIITILVVLIGFLVLLSQIGVDLTVVLGGAAVLSLVIALGAQSLVKDYLSGFIILLENQYRAGNVVKINDTTGVVENMSLRLTVLRDLEGITHFIPHGHINDVSNLTHHWSRVMLEIGVSYNENVDKVMTVLLELGAEMKEDKEFGPLIIGDMEMLGVDKFCESAVVIKFLIKTWPLKQWIVKRELLRRIKNHFDELGIEIPYPHLTVYHRQSEQQLEKIADNTQEK</sequence>
<dbReference type="InterPro" id="IPR049278">
    <property type="entry name" value="MS_channel_C"/>
</dbReference>
<evidence type="ECO:0000256" key="3">
    <source>
        <dbReference type="ARBA" id="ARBA00022475"/>
    </source>
</evidence>
<dbReference type="RefSeq" id="WP_308350233.1">
    <property type="nucleotide sequence ID" value="NZ_CP129971.1"/>
</dbReference>
<accession>A0AA51REE2</accession>
<dbReference type="SUPFAM" id="SSF82689">
    <property type="entry name" value="Mechanosensitive channel protein MscS (YggB), C-terminal domain"/>
    <property type="match status" value="1"/>
</dbReference>
<comment type="similarity">
    <text evidence="2">Belongs to the MscS (TC 1.A.23) family.</text>
</comment>
<organism evidence="11 12">
    <name type="scientific">Marivirga salinarum</name>
    <dbReference type="NCBI Taxonomy" id="3059078"/>
    <lineage>
        <taxon>Bacteria</taxon>
        <taxon>Pseudomonadati</taxon>
        <taxon>Bacteroidota</taxon>
        <taxon>Cytophagia</taxon>
        <taxon>Cytophagales</taxon>
        <taxon>Marivirgaceae</taxon>
        <taxon>Marivirga</taxon>
    </lineage>
</organism>
<evidence type="ECO:0000256" key="5">
    <source>
        <dbReference type="ARBA" id="ARBA00022989"/>
    </source>
</evidence>
<dbReference type="Gene3D" id="2.30.30.60">
    <property type="match status" value="1"/>
</dbReference>
<feature type="transmembrane region" description="Helical" evidence="8">
    <location>
        <begin position="293"/>
        <end position="315"/>
    </location>
</feature>
<reference evidence="11 12" key="1">
    <citation type="submission" date="2023-08" db="EMBL/GenBank/DDBJ databases">
        <title>Comparative genomics and taxonomic characterization of three novel marine species of genus Marivirga.</title>
        <authorList>
            <person name="Muhammad N."/>
            <person name="Kim S.-G."/>
        </authorList>
    </citation>
    <scope>NUCLEOTIDE SEQUENCE [LARGE SCALE GENOMIC DNA]</scope>
    <source>
        <strain evidence="11 12">BDSF4-3</strain>
    </source>
</reference>